<dbReference type="InterPro" id="IPR013655">
    <property type="entry name" value="PAS_fold_3"/>
</dbReference>
<dbReference type="STRING" id="993070.AS031_12065"/>
<dbReference type="InterPro" id="IPR005561">
    <property type="entry name" value="ANTAR"/>
</dbReference>
<dbReference type="AlphaFoldDB" id="A0A0V8IMU7"/>
<evidence type="ECO:0000256" key="1">
    <source>
        <dbReference type="ARBA" id="ARBA00000085"/>
    </source>
</evidence>
<keyword evidence="5" id="KW-0418">Kinase</keyword>
<reference evidence="7 8" key="1">
    <citation type="journal article" date="2014" name="Arch. Microbiol.">
        <title>Arthrobacter enclensis sp. nov., isolated from sediment sample.</title>
        <authorList>
            <person name="Dastager S.G."/>
            <person name="Liu Q."/>
            <person name="Tang S.K."/>
            <person name="Krishnamurthi S."/>
            <person name="Lee J.C."/>
            <person name="Li W.J."/>
        </authorList>
    </citation>
    <scope>NUCLEOTIDE SEQUENCE [LARGE SCALE GENOMIC DNA]</scope>
    <source>
        <strain evidence="7 8">NIO-1008</strain>
    </source>
</reference>
<evidence type="ECO:0000256" key="5">
    <source>
        <dbReference type="ARBA" id="ARBA00022777"/>
    </source>
</evidence>
<dbReference type="Gene3D" id="1.10.10.10">
    <property type="entry name" value="Winged helix-like DNA-binding domain superfamily/Winged helix DNA-binding domain"/>
    <property type="match status" value="1"/>
</dbReference>
<dbReference type="InterPro" id="IPR000014">
    <property type="entry name" value="PAS"/>
</dbReference>
<evidence type="ECO:0000313" key="7">
    <source>
        <dbReference type="EMBL" id="KSU76093.1"/>
    </source>
</evidence>
<dbReference type="OrthoDB" id="3787288at2"/>
<comment type="caution">
    <text evidence="7">The sequence shown here is derived from an EMBL/GenBank/DDBJ whole genome shotgun (WGS) entry which is preliminary data.</text>
</comment>
<dbReference type="SUPFAM" id="SSF52172">
    <property type="entry name" value="CheY-like"/>
    <property type="match status" value="1"/>
</dbReference>
<dbReference type="RefSeq" id="WP_058268385.1">
    <property type="nucleotide sequence ID" value="NZ_FMAZ01000004.1"/>
</dbReference>
<dbReference type="EC" id="2.7.13.3" evidence="2"/>
<feature type="domain" description="ANTAR" evidence="6">
    <location>
        <begin position="128"/>
        <end position="189"/>
    </location>
</feature>
<name>A0A0V8IMU7_9MICC</name>
<protein>
    <recommendedName>
        <fullName evidence="2">histidine kinase</fullName>
        <ecNumber evidence="2">2.7.13.3</ecNumber>
    </recommendedName>
</protein>
<dbReference type="Gene3D" id="3.30.450.20">
    <property type="entry name" value="PAS domain"/>
    <property type="match status" value="1"/>
</dbReference>
<dbReference type="Pfam" id="PF08447">
    <property type="entry name" value="PAS_3"/>
    <property type="match status" value="1"/>
</dbReference>
<dbReference type="InterPro" id="IPR035965">
    <property type="entry name" value="PAS-like_dom_sf"/>
</dbReference>
<comment type="catalytic activity">
    <reaction evidence="1">
        <text>ATP + protein L-histidine = ADP + protein N-phospho-L-histidine.</text>
        <dbReference type="EC" id="2.7.13.3"/>
    </reaction>
</comment>
<dbReference type="PANTHER" id="PTHR43304">
    <property type="entry name" value="PHYTOCHROME-LIKE PROTEIN CPH1"/>
    <property type="match status" value="1"/>
</dbReference>
<dbReference type="GO" id="GO:0003723">
    <property type="term" value="F:RNA binding"/>
    <property type="evidence" value="ECO:0007669"/>
    <property type="project" value="InterPro"/>
</dbReference>
<dbReference type="InterPro" id="IPR011006">
    <property type="entry name" value="CheY-like_superfamily"/>
</dbReference>
<dbReference type="InterPro" id="IPR052162">
    <property type="entry name" value="Sensor_kinase/Photoreceptor"/>
</dbReference>
<organism evidence="7 8">
    <name type="scientific">Pseudarthrobacter enclensis</name>
    <dbReference type="NCBI Taxonomy" id="993070"/>
    <lineage>
        <taxon>Bacteria</taxon>
        <taxon>Bacillati</taxon>
        <taxon>Actinomycetota</taxon>
        <taxon>Actinomycetes</taxon>
        <taxon>Micrococcales</taxon>
        <taxon>Micrococcaceae</taxon>
        <taxon>Pseudarthrobacter</taxon>
    </lineage>
</organism>
<sequence length="220" mass="23817">MSEDRVSYGFPLPEGEVCPTGSFRLNLDTGLSEWSDGLFRIHGYERGMVVPTMDLVLAHKHPDDREAACQLVTTLIRDGGQGSNFHRIIDSKGHEHRVLTVAEADRDEAGRVVTIHGLTIDLTRSMAIESGHAAASALVNAYATRGVIEQAKGIIMGFFNIGPAEAFTVLSKQSQDTNTKVSALAARLVEAADNGAVHPILQRWAAPRPGHAKGTLSRRR</sequence>
<keyword evidence="3" id="KW-0597">Phosphoprotein</keyword>
<accession>A0A0V8IMU7</accession>
<dbReference type="EMBL" id="LNQM01000004">
    <property type="protein sequence ID" value="KSU76093.1"/>
    <property type="molecule type" value="Genomic_DNA"/>
</dbReference>
<dbReference type="PROSITE" id="PS50921">
    <property type="entry name" value="ANTAR"/>
    <property type="match status" value="1"/>
</dbReference>
<evidence type="ECO:0000256" key="4">
    <source>
        <dbReference type="ARBA" id="ARBA00022679"/>
    </source>
</evidence>
<dbReference type="PANTHER" id="PTHR43304:SF1">
    <property type="entry name" value="PAC DOMAIN-CONTAINING PROTEIN"/>
    <property type="match status" value="1"/>
</dbReference>
<dbReference type="CDD" id="cd00130">
    <property type="entry name" value="PAS"/>
    <property type="match status" value="1"/>
</dbReference>
<evidence type="ECO:0000256" key="2">
    <source>
        <dbReference type="ARBA" id="ARBA00012438"/>
    </source>
</evidence>
<dbReference type="SMART" id="SM01012">
    <property type="entry name" value="ANTAR"/>
    <property type="match status" value="1"/>
</dbReference>
<dbReference type="SUPFAM" id="SSF55785">
    <property type="entry name" value="PYP-like sensor domain (PAS domain)"/>
    <property type="match status" value="1"/>
</dbReference>
<dbReference type="Proteomes" id="UP000053199">
    <property type="component" value="Unassembled WGS sequence"/>
</dbReference>
<dbReference type="GO" id="GO:0004673">
    <property type="term" value="F:protein histidine kinase activity"/>
    <property type="evidence" value="ECO:0007669"/>
    <property type="project" value="UniProtKB-EC"/>
</dbReference>
<evidence type="ECO:0000313" key="8">
    <source>
        <dbReference type="Proteomes" id="UP000053199"/>
    </source>
</evidence>
<evidence type="ECO:0000259" key="6">
    <source>
        <dbReference type="PROSITE" id="PS50921"/>
    </source>
</evidence>
<keyword evidence="4" id="KW-0808">Transferase</keyword>
<dbReference type="InterPro" id="IPR036388">
    <property type="entry name" value="WH-like_DNA-bd_sf"/>
</dbReference>
<dbReference type="Pfam" id="PF03861">
    <property type="entry name" value="ANTAR"/>
    <property type="match status" value="1"/>
</dbReference>
<keyword evidence="8" id="KW-1185">Reference proteome</keyword>
<gene>
    <name evidence="7" type="ORF">AS031_12065</name>
</gene>
<proteinExistence type="predicted"/>
<evidence type="ECO:0000256" key="3">
    <source>
        <dbReference type="ARBA" id="ARBA00022553"/>
    </source>
</evidence>